<feature type="transmembrane region" description="Helical" evidence="10">
    <location>
        <begin position="188"/>
        <end position="221"/>
    </location>
</feature>
<accession>A0A1V5MHX2</accession>
<keyword evidence="9" id="KW-0378">Hydrolase</keyword>
<keyword evidence="6 10" id="KW-1133">Transmembrane helix</keyword>
<comment type="subcellular location">
    <subcellularLocation>
        <location evidence="1">Cell inner membrane</location>
        <topology evidence="1">Multi-pass membrane protein</topology>
    </subcellularLocation>
    <subcellularLocation>
        <location evidence="9">Cell membrane</location>
        <topology evidence="9">Multi-pass membrane protein</topology>
    </subcellularLocation>
</comment>
<protein>
    <recommendedName>
        <fullName evidence="9">Prepilin leader peptidase/N-methyltransferase</fullName>
        <ecNumber evidence="9">2.1.1.-</ecNumber>
        <ecNumber evidence="9">3.4.23.43</ecNumber>
    </recommendedName>
</protein>
<comment type="catalytic activity">
    <reaction evidence="9">
        <text>Typically cleaves a -Gly-|-Phe- bond to release an N-terminal, basic peptide of 5-8 residues from type IV prepilin, and then N-methylates the new N-terminal amino group, the methyl donor being S-adenosyl-L-methionine.</text>
        <dbReference type="EC" id="3.4.23.43"/>
    </reaction>
</comment>
<dbReference type="Proteomes" id="UP000485484">
    <property type="component" value="Unassembled WGS sequence"/>
</dbReference>
<evidence type="ECO:0000256" key="6">
    <source>
        <dbReference type="ARBA" id="ARBA00022989"/>
    </source>
</evidence>
<organism evidence="13">
    <name type="scientific">candidate division TA06 bacterium ADurb.Bin417</name>
    <dbReference type="NCBI Taxonomy" id="1852828"/>
    <lineage>
        <taxon>Bacteria</taxon>
        <taxon>Bacteria division TA06</taxon>
    </lineage>
</organism>
<keyword evidence="9" id="KW-0645">Protease</keyword>
<feature type="transmembrane region" description="Helical" evidence="10">
    <location>
        <begin position="233"/>
        <end position="255"/>
    </location>
</feature>
<evidence type="ECO:0000256" key="2">
    <source>
        <dbReference type="ARBA" id="ARBA00005801"/>
    </source>
</evidence>
<evidence type="ECO:0000256" key="9">
    <source>
        <dbReference type="RuleBase" id="RU003794"/>
    </source>
</evidence>
<dbReference type="EC" id="3.4.23.43" evidence="9"/>
<feature type="domain" description="Prepilin peptidase A24 N-terminal" evidence="12">
    <location>
        <begin position="7"/>
        <end position="90"/>
    </location>
</feature>
<reference evidence="13" key="1">
    <citation type="submission" date="2017-02" db="EMBL/GenBank/DDBJ databases">
        <title>Delving into the versatile metabolic prowess of the omnipresent phylum Bacteroidetes.</title>
        <authorList>
            <person name="Nobu M.K."/>
            <person name="Mei R."/>
            <person name="Narihiro T."/>
            <person name="Kuroda K."/>
            <person name="Liu W.-T."/>
        </authorList>
    </citation>
    <scope>NUCLEOTIDE SEQUENCE</scope>
    <source>
        <strain evidence="13">ADurb.Bin417</strain>
    </source>
</reference>
<feature type="transmembrane region" description="Helical" evidence="10">
    <location>
        <begin position="154"/>
        <end position="176"/>
    </location>
</feature>
<comment type="caution">
    <text evidence="13">The sequence shown here is derived from an EMBL/GenBank/DDBJ whole genome shotgun (WGS) entry which is preliminary data.</text>
</comment>
<evidence type="ECO:0000256" key="10">
    <source>
        <dbReference type="SAM" id="Phobius"/>
    </source>
</evidence>
<dbReference type="InterPro" id="IPR050882">
    <property type="entry name" value="Prepilin_peptidase/N-MTase"/>
</dbReference>
<dbReference type="GO" id="GO:0006465">
    <property type="term" value="P:signal peptide processing"/>
    <property type="evidence" value="ECO:0007669"/>
    <property type="project" value="TreeGrafter"/>
</dbReference>
<dbReference type="InterPro" id="IPR010627">
    <property type="entry name" value="Prepilin_pept_A24_N"/>
</dbReference>
<dbReference type="InterPro" id="IPR000045">
    <property type="entry name" value="Prepilin_IV_endopep_pep"/>
</dbReference>
<comment type="function">
    <text evidence="9">Plays an essential role in type IV pili and type II pseudopili formation by proteolytically removing the leader sequence from substrate proteins and subsequently monomethylating the alpha-amino group of the newly exposed N-terminal phenylalanine.</text>
</comment>
<keyword evidence="3" id="KW-1003">Cell membrane</keyword>
<dbReference type="Pfam" id="PF06750">
    <property type="entry name" value="A24_N_bact"/>
    <property type="match status" value="1"/>
</dbReference>
<feature type="transmembrane region" description="Helical" evidence="10">
    <location>
        <begin position="96"/>
        <end position="112"/>
    </location>
</feature>
<dbReference type="PANTHER" id="PTHR30487">
    <property type="entry name" value="TYPE 4 PREPILIN-LIKE PROTEINS LEADER PEPTIDE-PROCESSING ENZYME"/>
    <property type="match status" value="1"/>
</dbReference>
<dbReference type="GO" id="GO:0008168">
    <property type="term" value="F:methyltransferase activity"/>
    <property type="evidence" value="ECO:0007669"/>
    <property type="project" value="UniProtKB-KW"/>
</dbReference>
<keyword evidence="5 9" id="KW-0812">Transmembrane</keyword>
<keyword evidence="9" id="KW-0808">Transferase</keyword>
<evidence type="ECO:0000256" key="5">
    <source>
        <dbReference type="ARBA" id="ARBA00022692"/>
    </source>
</evidence>
<keyword evidence="7 10" id="KW-0472">Membrane</keyword>
<dbReference type="GO" id="GO:0004190">
    <property type="term" value="F:aspartic-type endopeptidase activity"/>
    <property type="evidence" value="ECO:0007669"/>
    <property type="project" value="UniProtKB-EC"/>
</dbReference>
<dbReference type="Pfam" id="PF01478">
    <property type="entry name" value="Peptidase_A24"/>
    <property type="match status" value="1"/>
</dbReference>
<proteinExistence type="inferred from homology"/>
<gene>
    <name evidence="13" type="primary">comC</name>
    <name evidence="13" type="ORF">BWY73_00680</name>
</gene>
<dbReference type="PANTHER" id="PTHR30487:SF0">
    <property type="entry name" value="PREPILIN LEADER PEPTIDASE_N-METHYLTRANSFERASE-RELATED"/>
    <property type="match status" value="1"/>
</dbReference>
<dbReference type="InterPro" id="IPR014032">
    <property type="entry name" value="Peptidase_A24A_bac"/>
</dbReference>
<keyword evidence="9" id="KW-0511">Multifunctional enzyme</keyword>
<dbReference type="Gene3D" id="1.20.120.1220">
    <property type="match status" value="1"/>
</dbReference>
<keyword evidence="9" id="KW-0489">Methyltransferase</keyword>
<evidence type="ECO:0000313" key="13">
    <source>
        <dbReference type="EMBL" id="OPZ92692.1"/>
    </source>
</evidence>
<feature type="transmembrane region" description="Helical" evidence="10">
    <location>
        <begin position="124"/>
        <end position="148"/>
    </location>
</feature>
<keyword evidence="4" id="KW-0997">Cell inner membrane</keyword>
<evidence type="ECO:0000259" key="12">
    <source>
        <dbReference type="Pfam" id="PF06750"/>
    </source>
</evidence>
<dbReference type="EC" id="2.1.1.-" evidence="9"/>
<evidence type="ECO:0000256" key="1">
    <source>
        <dbReference type="ARBA" id="ARBA00004429"/>
    </source>
</evidence>
<dbReference type="AlphaFoldDB" id="A0A1V5MHX2"/>
<evidence type="ECO:0000256" key="7">
    <source>
        <dbReference type="ARBA" id="ARBA00023136"/>
    </source>
</evidence>
<feature type="transmembrane region" description="Helical" evidence="10">
    <location>
        <begin position="72"/>
        <end position="90"/>
    </location>
</feature>
<name>A0A1V5MHX2_UNCT6</name>
<evidence type="ECO:0000256" key="8">
    <source>
        <dbReference type="RuleBase" id="RU003793"/>
    </source>
</evidence>
<dbReference type="GO" id="GO:0005886">
    <property type="term" value="C:plasma membrane"/>
    <property type="evidence" value="ECO:0007669"/>
    <property type="project" value="UniProtKB-SubCell"/>
</dbReference>
<feature type="domain" description="Prepilin type IV endopeptidase peptidase" evidence="11">
    <location>
        <begin position="102"/>
        <end position="216"/>
    </location>
</feature>
<dbReference type="GO" id="GO:0032259">
    <property type="term" value="P:methylation"/>
    <property type="evidence" value="ECO:0007669"/>
    <property type="project" value="UniProtKB-KW"/>
</dbReference>
<feature type="transmembrane region" description="Helical" evidence="10">
    <location>
        <begin position="6"/>
        <end position="25"/>
    </location>
</feature>
<evidence type="ECO:0000259" key="11">
    <source>
        <dbReference type="Pfam" id="PF01478"/>
    </source>
</evidence>
<dbReference type="EMBL" id="MWAK01000076">
    <property type="protein sequence ID" value="OPZ92692.1"/>
    <property type="molecule type" value="Genomic_DNA"/>
</dbReference>
<comment type="similarity">
    <text evidence="2 8">Belongs to the peptidase A24 family.</text>
</comment>
<evidence type="ECO:0000256" key="4">
    <source>
        <dbReference type="ARBA" id="ARBA00022519"/>
    </source>
</evidence>
<dbReference type="PRINTS" id="PR00864">
    <property type="entry name" value="PREPILNPTASE"/>
</dbReference>
<evidence type="ECO:0000256" key="3">
    <source>
        <dbReference type="ARBA" id="ARBA00022475"/>
    </source>
</evidence>
<sequence>MGFLVFLFGAVFGSFLNVCIYRMPLSLSIVKPNSFCPGCKKPIKWFDNIPMLSYLMLSGRCRHCRKPISPRYFLVELLTAALFLFLYWQFGLDVRFFVFAPFVMALILVSFIDWDHYLIPDCIVLPGIPIGLLLNFFFPVLAGLNAWLPALRDAFIGVLVGGGFLLLLGWLGTLAFKKDAMGGGDVKLLAMIGAFLGWKSVLMTLFFGSLFGSVVSLALIAAGVKKRDEYIPFGPYLSLGAVLALFFRGGTFLGFPV</sequence>